<evidence type="ECO:0000313" key="2">
    <source>
        <dbReference type="EMBL" id="CAG9761479.1"/>
    </source>
</evidence>
<dbReference type="Proteomes" id="UP001152799">
    <property type="component" value="Chromosome 10"/>
</dbReference>
<accession>A0A9N9MBL6</accession>
<dbReference type="AlphaFoldDB" id="A0A9N9MBL6"/>
<gene>
    <name evidence="2" type="ORF">CEUTPL_LOCUS2181</name>
</gene>
<feature type="region of interest" description="Disordered" evidence="1">
    <location>
        <begin position="15"/>
        <end position="57"/>
    </location>
</feature>
<organism evidence="2 3">
    <name type="scientific">Ceutorhynchus assimilis</name>
    <name type="common">cabbage seed weevil</name>
    <dbReference type="NCBI Taxonomy" id="467358"/>
    <lineage>
        <taxon>Eukaryota</taxon>
        <taxon>Metazoa</taxon>
        <taxon>Ecdysozoa</taxon>
        <taxon>Arthropoda</taxon>
        <taxon>Hexapoda</taxon>
        <taxon>Insecta</taxon>
        <taxon>Pterygota</taxon>
        <taxon>Neoptera</taxon>
        <taxon>Endopterygota</taxon>
        <taxon>Coleoptera</taxon>
        <taxon>Polyphaga</taxon>
        <taxon>Cucujiformia</taxon>
        <taxon>Curculionidae</taxon>
        <taxon>Ceutorhynchinae</taxon>
        <taxon>Ceutorhynchus</taxon>
    </lineage>
</organism>
<protein>
    <submittedName>
        <fullName evidence="2">Uncharacterized protein</fullName>
    </submittedName>
</protein>
<dbReference type="EMBL" id="OU892286">
    <property type="protein sequence ID" value="CAG9761479.1"/>
    <property type="molecule type" value="Genomic_DNA"/>
</dbReference>
<keyword evidence="3" id="KW-1185">Reference proteome</keyword>
<reference evidence="2" key="1">
    <citation type="submission" date="2022-01" db="EMBL/GenBank/DDBJ databases">
        <authorList>
            <person name="King R."/>
        </authorList>
    </citation>
    <scope>NUCLEOTIDE SEQUENCE</scope>
</reference>
<evidence type="ECO:0000313" key="3">
    <source>
        <dbReference type="Proteomes" id="UP001152799"/>
    </source>
</evidence>
<sequence>MPVISLRMKYLPHKNTDDPDYEPLLIDGPVNDENKAPEINKEVLDQRKRRTRKKVAEPKDWEKNKNKALRMVGTEYLGYQKTKDGNGKQTIKLENNRDIYKNYYDRNAVIKKEFGEKDNKVIQEGKTWQPAKVTKKLDTPRSYIVQKQNGKLLRRNSSHIRPSRGHHQLRKDLADFDHTHTTEDNVRDKDIVEPIKTLMSSTTNN</sequence>
<name>A0A9N9MBL6_9CUCU</name>
<dbReference type="OrthoDB" id="6771493at2759"/>
<feature type="compositionally biased region" description="Basic and acidic residues" evidence="1">
    <location>
        <begin position="32"/>
        <end position="46"/>
    </location>
</feature>
<proteinExistence type="predicted"/>
<evidence type="ECO:0000256" key="1">
    <source>
        <dbReference type="SAM" id="MobiDB-lite"/>
    </source>
</evidence>